<dbReference type="GeneID" id="61882201"/>
<feature type="transmembrane region" description="Helical" evidence="1">
    <location>
        <begin position="104"/>
        <end position="123"/>
    </location>
</feature>
<name>A0ABX4GJK3_9PSED</name>
<accession>A0ABX4GJK3</accession>
<protein>
    <submittedName>
        <fullName evidence="2">MFS transporter</fullName>
    </submittedName>
</protein>
<dbReference type="EMBL" id="NQKG01000019">
    <property type="protein sequence ID" value="OZY53920.1"/>
    <property type="molecule type" value="Genomic_DNA"/>
</dbReference>
<dbReference type="RefSeq" id="WP_047277678.1">
    <property type="nucleotide sequence ID" value="NZ_CP062158.2"/>
</dbReference>
<evidence type="ECO:0000313" key="2">
    <source>
        <dbReference type="EMBL" id="OZY53920.1"/>
    </source>
</evidence>
<reference evidence="2 3" key="1">
    <citation type="submission" date="2017-08" db="EMBL/GenBank/DDBJ databases">
        <title>Genomic and metabolic characterisation of spoilage-associated Pseudomonas species.</title>
        <authorList>
            <person name="Stanborough T."/>
            <person name="Fegan N."/>
            <person name="Powell S.M."/>
            <person name="Singh T."/>
            <person name="Tamplin M.L."/>
            <person name="Chandry P.S."/>
        </authorList>
    </citation>
    <scope>NUCLEOTIDE SEQUENCE [LARGE SCALE GENOMIC DNA]</scope>
    <source>
        <strain evidence="2 3">L1814</strain>
    </source>
</reference>
<keyword evidence="3" id="KW-1185">Reference proteome</keyword>
<feature type="transmembrane region" description="Helical" evidence="1">
    <location>
        <begin position="74"/>
        <end position="92"/>
    </location>
</feature>
<organism evidence="2 3">
    <name type="scientific">Pseudomonas lundensis</name>
    <dbReference type="NCBI Taxonomy" id="86185"/>
    <lineage>
        <taxon>Bacteria</taxon>
        <taxon>Pseudomonadati</taxon>
        <taxon>Pseudomonadota</taxon>
        <taxon>Gammaproteobacteria</taxon>
        <taxon>Pseudomonadales</taxon>
        <taxon>Pseudomonadaceae</taxon>
        <taxon>Pseudomonas</taxon>
    </lineage>
</organism>
<dbReference type="Proteomes" id="UP000216897">
    <property type="component" value="Unassembled WGS sequence"/>
</dbReference>
<proteinExistence type="predicted"/>
<comment type="caution">
    <text evidence="2">The sequence shown here is derived from an EMBL/GenBank/DDBJ whole genome shotgun (WGS) entry which is preliminary data.</text>
</comment>
<keyword evidence="1" id="KW-0812">Transmembrane</keyword>
<sequence>MVWQLAQVLWVGGLWLMHLGLMPVLAQIGLAPLLVEEIGNTLEVLLVIFSAVCVFVQALVLARTEGVESIWRDLRGQLLLMALVGCALYLAGHSWLTEALRWQSFFYWLAGFSGLILVLQPIPGESIRARFARP</sequence>
<feature type="transmembrane region" description="Helical" evidence="1">
    <location>
        <begin position="42"/>
        <end position="62"/>
    </location>
</feature>
<evidence type="ECO:0000313" key="3">
    <source>
        <dbReference type="Proteomes" id="UP000216897"/>
    </source>
</evidence>
<gene>
    <name evidence="2" type="ORF">CJF38_17405</name>
</gene>
<evidence type="ECO:0000256" key="1">
    <source>
        <dbReference type="SAM" id="Phobius"/>
    </source>
</evidence>
<keyword evidence="1" id="KW-1133">Transmembrane helix</keyword>
<keyword evidence="1" id="KW-0472">Membrane</keyword>